<dbReference type="GO" id="GO:0047837">
    <property type="term" value="F:D-xylose 1-dehydrogenase (NADP+) activity"/>
    <property type="evidence" value="ECO:0007669"/>
    <property type="project" value="UniProtKB-EC"/>
</dbReference>
<dbReference type="Pfam" id="PF01408">
    <property type="entry name" value="GFO_IDH_MocA"/>
    <property type="match status" value="1"/>
</dbReference>
<dbReference type="Pfam" id="PF22725">
    <property type="entry name" value="GFO_IDH_MocA_C3"/>
    <property type="match status" value="1"/>
</dbReference>
<keyword evidence="2" id="KW-0560">Oxidoreductase</keyword>
<dbReference type="STRING" id="1202772.A0A1V9YPA0"/>
<dbReference type="Gene3D" id="3.40.50.720">
    <property type="entry name" value="NAD(P)-binding Rossmann-like Domain"/>
    <property type="match status" value="1"/>
</dbReference>
<protein>
    <recommendedName>
        <fullName evidence="3">D-xylose 1-dehydrogenase (NADP(+), D-xylono-1,5-lactone-forming)</fullName>
        <ecNumber evidence="3">1.1.1.179</ecNumber>
    </recommendedName>
    <alternativeName>
        <fullName evidence="4">D-xylose-NADP dehydrogenase</fullName>
    </alternativeName>
</protein>
<evidence type="ECO:0000313" key="9">
    <source>
        <dbReference type="Proteomes" id="UP000243579"/>
    </source>
</evidence>
<evidence type="ECO:0000256" key="5">
    <source>
        <dbReference type="ARBA" id="ARBA00049233"/>
    </source>
</evidence>
<gene>
    <name evidence="8" type="ORF">ACHHYP_08780</name>
</gene>
<dbReference type="AlphaFoldDB" id="A0A1V9YPA0"/>
<dbReference type="OrthoDB" id="2129491at2759"/>
<evidence type="ECO:0000256" key="4">
    <source>
        <dbReference type="ARBA" id="ARBA00042988"/>
    </source>
</evidence>
<dbReference type="Proteomes" id="UP000243579">
    <property type="component" value="Unassembled WGS sequence"/>
</dbReference>
<sequence length="351" mass="38679">MLSKQQKLRWGILGCGRIANDFVMGLHLVAAARVVACASRSLEAAQAFGRMHDIPTCYESYEALCCDPNVDVIYVGTLHTLHYPHTLLALRHNKHVLVEKPMSMNQREAEEMIALAREKNLFLMEAMWTRFFPAVRQVRALLRDGVLGAVHAVKADMGFAFPANADRIWKRSLGGGGLLDIGIYPLAFVSMVFEGEEPENVHTVGATSADEGVDTYAVVTLQYSKNRFGTIQYSCLADFVEEVVIVGEKGTLRINAPAHVADRITLSLHGQPSQEMHFPHPAPAPSKSSFNFGGSVGFMYEGEAVTQCILNNERECSEYALSESLLLSRVMDSARKSLGVVYEADQPRSSL</sequence>
<comment type="catalytic activity">
    <reaction evidence="5">
        <text>D-xylose + NADP(+) = D-xylono-1,5-lactone + NADPH + H(+)</text>
        <dbReference type="Rhea" id="RHEA:22000"/>
        <dbReference type="ChEBI" id="CHEBI:15378"/>
        <dbReference type="ChEBI" id="CHEBI:15867"/>
        <dbReference type="ChEBI" id="CHEBI:53455"/>
        <dbReference type="ChEBI" id="CHEBI:57783"/>
        <dbReference type="ChEBI" id="CHEBI:58349"/>
        <dbReference type="EC" id="1.1.1.179"/>
    </reaction>
</comment>
<dbReference type="PANTHER" id="PTHR22604:SF105">
    <property type="entry name" value="TRANS-1,2-DIHYDROBENZENE-1,2-DIOL DEHYDROGENASE"/>
    <property type="match status" value="1"/>
</dbReference>
<organism evidence="8 9">
    <name type="scientific">Achlya hypogyna</name>
    <name type="common">Oomycete</name>
    <name type="synonym">Protoachlya hypogyna</name>
    <dbReference type="NCBI Taxonomy" id="1202772"/>
    <lineage>
        <taxon>Eukaryota</taxon>
        <taxon>Sar</taxon>
        <taxon>Stramenopiles</taxon>
        <taxon>Oomycota</taxon>
        <taxon>Saprolegniomycetes</taxon>
        <taxon>Saprolegniales</taxon>
        <taxon>Achlyaceae</taxon>
        <taxon>Achlya</taxon>
    </lineage>
</organism>
<reference evidence="8 9" key="1">
    <citation type="journal article" date="2014" name="Genome Biol. Evol.">
        <title>The secreted proteins of Achlya hypogyna and Thraustotheca clavata identify the ancestral oomycete secretome and reveal gene acquisitions by horizontal gene transfer.</title>
        <authorList>
            <person name="Misner I."/>
            <person name="Blouin N."/>
            <person name="Leonard G."/>
            <person name="Richards T.A."/>
            <person name="Lane C.E."/>
        </authorList>
    </citation>
    <scope>NUCLEOTIDE SEQUENCE [LARGE SCALE GENOMIC DNA]</scope>
    <source>
        <strain evidence="8 9">ATCC 48635</strain>
    </source>
</reference>
<feature type="domain" description="Gfo/Idh/MocA-like oxidoreductase N-terminal" evidence="6">
    <location>
        <begin position="8"/>
        <end position="124"/>
    </location>
</feature>
<dbReference type="InterPro" id="IPR000683">
    <property type="entry name" value="Gfo/Idh/MocA-like_OxRdtase_N"/>
</dbReference>
<dbReference type="InterPro" id="IPR036291">
    <property type="entry name" value="NAD(P)-bd_dom_sf"/>
</dbReference>
<evidence type="ECO:0000256" key="3">
    <source>
        <dbReference type="ARBA" id="ARBA00038984"/>
    </source>
</evidence>
<accession>A0A1V9YPA0</accession>
<evidence type="ECO:0000259" key="7">
    <source>
        <dbReference type="Pfam" id="PF22725"/>
    </source>
</evidence>
<dbReference type="GO" id="GO:0000166">
    <property type="term" value="F:nucleotide binding"/>
    <property type="evidence" value="ECO:0007669"/>
    <property type="project" value="InterPro"/>
</dbReference>
<name>A0A1V9YPA0_ACHHY</name>
<dbReference type="SUPFAM" id="SSF55347">
    <property type="entry name" value="Glyceraldehyde-3-phosphate dehydrogenase-like, C-terminal domain"/>
    <property type="match status" value="1"/>
</dbReference>
<dbReference type="EMBL" id="JNBR01001439">
    <property type="protein sequence ID" value="OQR87500.1"/>
    <property type="molecule type" value="Genomic_DNA"/>
</dbReference>
<dbReference type="InterPro" id="IPR055170">
    <property type="entry name" value="GFO_IDH_MocA-like_dom"/>
</dbReference>
<evidence type="ECO:0000313" key="8">
    <source>
        <dbReference type="EMBL" id="OQR87500.1"/>
    </source>
</evidence>
<keyword evidence="9" id="KW-1185">Reference proteome</keyword>
<evidence type="ECO:0000256" key="1">
    <source>
        <dbReference type="ARBA" id="ARBA00010928"/>
    </source>
</evidence>
<dbReference type="Gene3D" id="3.30.360.10">
    <property type="entry name" value="Dihydrodipicolinate Reductase, domain 2"/>
    <property type="match status" value="1"/>
</dbReference>
<dbReference type="EC" id="1.1.1.179" evidence="3"/>
<comment type="caution">
    <text evidence="8">The sequence shown here is derived from an EMBL/GenBank/DDBJ whole genome shotgun (WGS) entry which is preliminary data.</text>
</comment>
<evidence type="ECO:0000256" key="2">
    <source>
        <dbReference type="ARBA" id="ARBA00023002"/>
    </source>
</evidence>
<dbReference type="PANTHER" id="PTHR22604">
    <property type="entry name" value="OXIDOREDUCTASES"/>
    <property type="match status" value="1"/>
</dbReference>
<proteinExistence type="inferred from homology"/>
<feature type="domain" description="GFO/IDH/MocA-like oxidoreductase" evidence="7">
    <location>
        <begin position="135"/>
        <end position="253"/>
    </location>
</feature>
<dbReference type="InterPro" id="IPR050984">
    <property type="entry name" value="Gfo/Idh/MocA_domain"/>
</dbReference>
<dbReference type="SUPFAM" id="SSF51735">
    <property type="entry name" value="NAD(P)-binding Rossmann-fold domains"/>
    <property type="match status" value="1"/>
</dbReference>
<comment type="similarity">
    <text evidence="1">Belongs to the Gfo/Idh/MocA family.</text>
</comment>
<evidence type="ECO:0000259" key="6">
    <source>
        <dbReference type="Pfam" id="PF01408"/>
    </source>
</evidence>